<proteinExistence type="predicted"/>
<dbReference type="RefSeq" id="WP_095220839.1">
    <property type="nucleotide sequence ID" value="NZ_NPBJ01000044.1"/>
</dbReference>
<dbReference type="Pfam" id="PF23857">
    <property type="entry name" value="Phage_TAC_19"/>
    <property type="match status" value="1"/>
</dbReference>
<comment type="caution">
    <text evidence="1">The sequence shown here is derived from an EMBL/GenBank/DDBJ whole genome shotgun (WGS) entry which is preliminary data.</text>
</comment>
<protein>
    <recommendedName>
        <fullName evidence="3">Phage tail assembly chaperone protein, TAC</fullName>
    </recommendedName>
</protein>
<accession>A0ABX4GTB6</accession>
<dbReference type="InterPro" id="IPR057006">
    <property type="entry name" value="Phage_TAC_19"/>
</dbReference>
<dbReference type="EMBL" id="NPBJ01000044">
    <property type="protein sequence ID" value="PAD98109.1"/>
    <property type="molecule type" value="Genomic_DNA"/>
</dbReference>
<gene>
    <name evidence="1" type="ORF">CHH48_18865</name>
</gene>
<dbReference type="Proteomes" id="UP000216852">
    <property type="component" value="Unassembled WGS sequence"/>
</dbReference>
<sequence>MLTIELMNENGVKEKHVQGFVNARKFRRVLEVSQKLDEEQGPEAKGLTELEQIDMMIDLVASLFDTDKVTYDTILDGLAAEELTEVLSDTMLSVMGDEEKKQQAKAELNKVTQ</sequence>
<evidence type="ECO:0000313" key="1">
    <source>
        <dbReference type="EMBL" id="PAD98109.1"/>
    </source>
</evidence>
<name>A0ABX4GTB6_9BACI</name>
<organism evidence="1 2">
    <name type="scientific">Terribacillus saccharophilus</name>
    <dbReference type="NCBI Taxonomy" id="361277"/>
    <lineage>
        <taxon>Bacteria</taxon>
        <taxon>Bacillati</taxon>
        <taxon>Bacillota</taxon>
        <taxon>Bacilli</taxon>
        <taxon>Bacillales</taxon>
        <taxon>Bacillaceae</taxon>
        <taxon>Terribacillus</taxon>
    </lineage>
</organism>
<dbReference type="NCBIfam" id="NF047360">
    <property type="entry name" value="tail_chap_PVL"/>
    <property type="match status" value="1"/>
</dbReference>
<evidence type="ECO:0000313" key="2">
    <source>
        <dbReference type="Proteomes" id="UP000216852"/>
    </source>
</evidence>
<evidence type="ECO:0008006" key="3">
    <source>
        <dbReference type="Google" id="ProtNLM"/>
    </source>
</evidence>
<reference evidence="1 2" key="1">
    <citation type="submission" date="2017-07" db="EMBL/GenBank/DDBJ databases">
        <title>Isolation and whole genome analysis of endospore-forming bacteria from heroin.</title>
        <authorList>
            <person name="Kalinowski J."/>
            <person name="Ahrens B."/>
            <person name="Al-Dilaimi A."/>
            <person name="Winkler A."/>
            <person name="Wibberg D."/>
            <person name="Schleenbecker U."/>
            <person name="Ruckert C."/>
            <person name="Wolfel R."/>
            <person name="Grass G."/>
        </authorList>
    </citation>
    <scope>NUCLEOTIDE SEQUENCE [LARGE SCALE GENOMIC DNA]</scope>
    <source>
        <strain evidence="1 2">7517-1</strain>
    </source>
</reference>
<keyword evidence="2" id="KW-1185">Reference proteome</keyword>